<organism evidence="1 2">
    <name type="scientific">Torulaspora globosa</name>
    <dbReference type="NCBI Taxonomy" id="48254"/>
    <lineage>
        <taxon>Eukaryota</taxon>
        <taxon>Fungi</taxon>
        <taxon>Dikarya</taxon>
        <taxon>Ascomycota</taxon>
        <taxon>Saccharomycotina</taxon>
        <taxon>Saccharomycetes</taxon>
        <taxon>Saccharomycetales</taxon>
        <taxon>Saccharomycetaceae</taxon>
        <taxon>Torulaspora</taxon>
    </lineage>
</organism>
<name>A0A7G3ZGX8_9SACH</name>
<dbReference type="AlphaFoldDB" id="A0A7G3ZGX8"/>
<dbReference type="GeneID" id="59325931"/>
<gene>
    <name evidence="1" type="ORF">HG536_0D02860</name>
</gene>
<dbReference type="EMBL" id="CP059249">
    <property type="protein sequence ID" value="QLL32764.1"/>
    <property type="molecule type" value="Genomic_DNA"/>
</dbReference>
<proteinExistence type="predicted"/>
<accession>A0A7G3ZGX8</accession>
<evidence type="ECO:0000313" key="1">
    <source>
        <dbReference type="EMBL" id="QLL32764.1"/>
    </source>
</evidence>
<keyword evidence="2" id="KW-1185">Reference proteome</keyword>
<dbReference type="OrthoDB" id="4068241at2759"/>
<evidence type="ECO:0000313" key="2">
    <source>
        <dbReference type="Proteomes" id="UP000515788"/>
    </source>
</evidence>
<dbReference type="KEGG" id="tgb:HG536_0D02860"/>
<sequence>MAGPYGTLVILIRDFRANAELNPGLYFGLVVGNTCIRFNQIRDVLEFPIEGNESDFPIDLFLIQRRPRSKSSVTGRRRDLVDRCIVYYRKLPAMKSDGLCFEWKSVELKLAKASMTFLVDIELYPAAPELPPRDNGMGSGCISEQVNIDSKRKVNEVERSATSSFLKEVTDATTSNKVSRASKKTGSRKRDKIKALIPGTSKGRASNPASLKNTDANVIYYDLSTQNAGSCCSDYRHGESQPISFRMVLGDARLYELTDKKAETAEDEALPLELSPMEFFSDIGNRIKHDQGMNFSHVFSSHNRLVTSYLGRGKWGEPLLSDSLLNWYLQPSVKPLTGPPLPPKCPRGMLWEEYYLLNRGLYSKTVLR</sequence>
<reference evidence="1 2" key="1">
    <citation type="submission" date="2020-06" db="EMBL/GenBank/DDBJ databases">
        <title>The yeast mating-type switching endonuclease HO is a domesticated member of an unorthodox homing genetic element family.</title>
        <authorList>
            <person name="Coughlan A.Y."/>
            <person name="Lombardi L."/>
            <person name="Braun-Galleani S."/>
            <person name="Martos A.R."/>
            <person name="Galeote V."/>
            <person name="Bigey F."/>
            <person name="Dequin S."/>
            <person name="Byrne K.P."/>
            <person name="Wolfe K.H."/>
        </authorList>
    </citation>
    <scope>NUCLEOTIDE SEQUENCE [LARGE SCALE GENOMIC DNA]</scope>
    <source>
        <strain evidence="1 2">CBS764</strain>
    </source>
</reference>
<dbReference type="Proteomes" id="UP000515788">
    <property type="component" value="Chromosome 4"/>
</dbReference>
<protein>
    <submittedName>
        <fullName evidence="1">Uncharacterized protein</fullName>
    </submittedName>
</protein>
<dbReference type="RefSeq" id="XP_037139438.1">
    <property type="nucleotide sequence ID" value="XM_037283542.1"/>
</dbReference>